<sequence length="539" mass="57466">MPLIDQITALISNVSNIYTDDYPQQQAAISTFLQDAKNNTIRVFVTDSPGMGHQSNTVLIISRLIQLGFNHNYDVVYAVGDAGNLTADKLSQLIPGFVPNADGSPVNVALNANTTASMIPLPYFKAQAADYPLLNFGFTGGFDSNATNLANKPNPNDPNAKGVNVNLFLKLQPYQWAKGAQDNTIQQQGLPARANILNVAALGGPTYGKKRGYFINAPAAPAQDSFTAPNQNKYTPYQKIIAACTIAENPINLLPVYGIGGNDATGVTNANPEILSQNVLFDLITAVRYTQRFSTLANLQRGAIIVNIADIPAASYTALNTLLSGAAADLPNLNALVTQLPAIQGDITANHVEVINYDDGDLDAKIAALQGADGANKILVIKMGGLPIRAFDYMYACSSLPSLLEGKATANLVLNLNKPYLNLLKDASIVYPTLPLSAPDGPTATRCNSAVSGFKNSAETINTSLGDAFVLNPPSAGLLATPIYTIASLTIDSYKAADADGSLKPYFTNLYNFFQNQQQDKLFLGLLYFLSFVNNLDGQ</sequence>
<reference evidence="2" key="1">
    <citation type="submission" date="2016-10" db="EMBL/GenBank/DDBJ databases">
        <authorList>
            <person name="Varghese N."/>
            <person name="Submissions S."/>
        </authorList>
    </citation>
    <scope>NUCLEOTIDE SEQUENCE [LARGE SCALE GENOMIC DNA]</scope>
    <source>
        <strain evidence="2">DSM 15719</strain>
    </source>
</reference>
<dbReference type="RefSeq" id="WP_074722208.1">
    <property type="nucleotide sequence ID" value="NZ_CBCRVS010000007.1"/>
</dbReference>
<accession>A0A1H9H8R7</accession>
<evidence type="ECO:0000313" key="2">
    <source>
        <dbReference type="Proteomes" id="UP000183658"/>
    </source>
</evidence>
<dbReference type="EMBL" id="FOFZ01000003">
    <property type="protein sequence ID" value="SEQ58769.1"/>
    <property type="molecule type" value="Genomic_DNA"/>
</dbReference>
<name>A0A1H9H8R7_FLAFI</name>
<keyword evidence="2" id="KW-1185">Reference proteome</keyword>
<dbReference type="OrthoDB" id="1319910at2"/>
<dbReference type="Proteomes" id="UP000183658">
    <property type="component" value="Unassembled WGS sequence"/>
</dbReference>
<dbReference type="AlphaFoldDB" id="A0A1H9H8R7"/>
<protein>
    <submittedName>
        <fullName evidence="1">Uncharacterized protein</fullName>
    </submittedName>
</protein>
<proteinExistence type="predicted"/>
<organism evidence="1 2">
    <name type="scientific">Flavobacterium frigoris</name>
    <dbReference type="NCBI Taxonomy" id="229204"/>
    <lineage>
        <taxon>Bacteria</taxon>
        <taxon>Pseudomonadati</taxon>
        <taxon>Bacteroidota</taxon>
        <taxon>Flavobacteriia</taxon>
        <taxon>Flavobacteriales</taxon>
        <taxon>Flavobacteriaceae</taxon>
        <taxon>Flavobacterium</taxon>
    </lineage>
</organism>
<gene>
    <name evidence="1" type="ORF">SAMN05444355_10362</name>
</gene>
<evidence type="ECO:0000313" key="1">
    <source>
        <dbReference type="EMBL" id="SEQ58769.1"/>
    </source>
</evidence>